<keyword evidence="1" id="KW-0812">Transmembrane</keyword>
<accession>A0ABU6HBG0</accession>
<keyword evidence="3" id="KW-1185">Reference proteome</keyword>
<proteinExistence type="predicted"/>
<dbReference type="Proteomes" id="UP001348149">
    <property type="component" value="Unassembled WGS sequence"/>
</dbReference>
<comment type="caution">
    <text evidence="2">The sequence shown here is derived from an EMBL/GenBank/DDBJ whole genome shotgun (WGS) entry which is preliminary data.</text>
</comment>
<evidence type="ECO:0000256" key="1">
    <source>
        <dbReference type="SAM" id="Phobius"/>
    </source>
</evidence>
<gene>
    <name evidence="2" type="ORF">VK792_00705</name>
</gene>
<name>A0ABU6HBG0_9RHOB</name>
<reference evidence="2 3" key="1">
    <citation type="submission" date="2024-01" db="EMBL/GenBank/DDBJ databases">
        <title>Mesobacterium rodlantinim sp. nov., isolated from shallow sea hydrothermal systems off Kueishantao Island.</title>
        <authorList>
            <person name="Su Z."/>
            <person name="Tang K."/>
        </authorList>
    </citation>
    <scope>NUCLEOTIDE SEQUENCE [LARGE SCALE GENOMIC DNA]</scope>
    <source>
        <strain evidence="2 3">TK19101</strain>
    </source>
</reference>
<evidence type="ECO:0000313" key="2">
    <source>
        <dbReference type="EMBL" id="MEC3859788.1"/>
    </source>
</evidence>
<sequence length="184" mass="19882">MTAWVIAHLFQASLFGAGLFALYSAIGHRRAHSYGNRGENRIRPSRVVIVAVAALSLTVGWLSLSAFVHFRAGYSTGQQQTALALALGFVLIGLAILGNLCPVYAVTWTDHTISGPTGFGIPPFGPARGNIALDDITDIGTDLSGHWYVQATNGTRIRWNGIYTGYQRLLDDLEASQPHLFKAQ</sequence>
<keyword evidence="1" id="KW-1133">Transmembrane helix</keyword>
<feature type="transmembrane region" description="Helical" evidence="1">
    <location>
        <begin position="47"/>
        <end position="70"/>
    </location>
</feature>
<dbReference type="EMBL" id="JAYLLH010000001">
    <property type="protein sequence ID" value="MEC3859788.1"/>
    <property type="molecule type" value="Genomic_DNA"/>
</dbReference>
<feature type="transmembrane region" description="Helical" evidence="1">
    <location>
        <begin position="6"/>
        <end position="26"/>
    </location>
</feature>
<organism evidence="2 3">
    <name type="scientific">Mesobacterium hydrothermale</name>
    <dbReference type="NCBI Taxonomy" id="3111907"/>
    <lineage>
        <taxon>Bacteria</taxon>
        <taxon>Pseudomonadati</taxon>
        <taxon>Pseudomonadota</taxon>
        <taxon>Alphaproteobacteria</taxon>
        <taxon>Rhodobacterales</taxon>
        <taxon>Roseobacteraceae</taxon>
        <taxon>Mesobacterium</taxon>
    </lineage>
</organism>
<dbReference type="RefSeq" id="WP_326295310.1">
    <property type="nucleotide sequence ID" value="NZ_JAYLLH010000001.1"/>
</dbReference>
<protein>
    <submittedName>
        <fullName evidence="2">Uncharacterized protein</fullName>
    </submittedName>
</protein>
<keyword evidence="1" id="KW-0472">Membrane</keyword>
<feature type="transmembrane region" description="Helical" evidence="1">
    <location>
        <begin position="82"/>
        <end position="106"/>
    </location>
</feature>
<evidence type="ECO:0000313" key="3">
    <source>
        <dbReference type="Proteomes" id="UP001348149"/>
    </source>
</evidence>